<dbReference type="InterPro" id="IPR056695">
    <property type="entry name" value="DUF7793"/>
</dbReference>
<comment type="caution">
    <text evidence="2">The sequence shown here is derived from an EMBL/GenBank/DDBJ whole genome shotgun (WGS) entry which is preliminary data.</text>
</comment>
<proteinExistence type="predicted"/>
<gene>
    <name evidence="2" type="ORF">DSM02_788</name>
</gene>
<evidence type="ECO:0000313" key="2">
    <source>
        <dbReference type="EMBL" id="RXG25622.1"/>
    </source>
</evidence>
<protein>
    <recommendedName>
        <fullName evidence="1">DUF7793 domain-containing protein</fullName>
    </recommendedName>
</protein>
<dbReference type="AlphaFoldDB" id="A0A4V1KRP4"/>
<name>A0A4V1KRP4_9FLAO</name>
<dbReference type="Pfam" id="PF25056">
    <property type="entry name" value="DUF7793"/>
    <property type="match status" value="1"/>
</dbReference>
<evidence type="ECO:0000259" key="1">
    <source>
        <dbReference type="Pfam" id="PF25056"/>
    </source>
</evidence>
<sequence>MRQYYKNAYAEYRIEAGILFLYYTTRCLSLHIATKVVQDRLRFQIDTPYPIYCDVREIIDSTKEARDYLLQEGSVLTRAIAFRIDKGLTEGMLKFYLLHREPHIASRYFYEKDPAIAFLKKYREPKQ</sequence>
<organism evidence="2 3">
    <name type="scientific">Leeuwenhoekiella polynyae</name>
    <dbReference type="NCBI Taxonomy" id="1550906"/>
    <lineage>
        <taxon>Bacteria</taxon>
        <taxon>Pseudomonadati</taxon>
        <taxon>Bacteroidota</taxon>
        <taxon>Flavobacteriia</taxon>
        <taxon>Flavobacteriales</taxon>
        <taxon>Flavobacteriaceae</taxon>
        <taxon>Leeuwenhoekiella</taxon>
    </lineage>
</organism>
<reference evidence="2 3" key="1">
    <citation type="submission" date="2018-07" db="EMBL/GenBank/DDBJ databases">
        <title>Leeuwenhoekiella genomics.</title>
        <authorList>
            <person name="Tahon G."/>
            <person name="Willems A."/>
        </authorList>
    </citation>
    <scope>NUCLEOTIDE SEQUENCE [LARGE SCALE GENOMIC DNA]</scope>
    <source>
        <strain evidence="2 3">LMG 29608</strain>
    </source>
</reference>
<accession>A0A4V1KRP4</accession>
<feature type="domain" description="DUF7793" evidence="1">
    <location>
        <begin position="12"/>
        <end position="123"/>
    </location>
</feature>
<evidence type="ECO:0000313" key="3">
    <source>
        <dbReference type="Proteomes" id="UP000289859"/>
    </source>
</evidence>
<dbReference type="Proteomes" id="UP000289859">
    <property type="component" value="Unassembled WGS sequence"/>
</dbReference>
<dbReference type="EMBL" id="QOVK01000002">
    <property type="protein sequence ID" value="RXG25622.1"/>
    <property type="molecule type" value="Genomic_DNA"/>
</dbReference>
<keyword evidence="3" id="KW-1185">Reference proteome</keyword>